<dbReference type="PANTHER" id="PTHR36443">
    <property type="entry name" value="BSR5223 PROTEIN"/>
    <property type="match status" value="1"/>
</dbReference>
<proteinExistence type="predicted"/>
<feature type="transmembrane region" description="Helical" evidence="1">
    <location>
        <begin position="5"/>
        <end position="22"/>
    </location>
</feature>
<gene>
    <name evidence="2" type="ORF">FM071_02395</name>
</gene>
<dbReference type="RefSeq" id="WP_193111447.1">
    <property type="nucleotide sequence ID" value="NZ_CP041406.1"/>
</dbReference>
<organism evidence="2 3">
    <name type="scientific">Sulfurimonas paralvinellae</name>
    <dbReference type="NCBI Taxonomy" id="317658"/>
    <lineage>
        <taxon>Bacteria</taxon>
        <taxon>Pseudomonadati</taxon>
        <taxon>Campylobacterota</taxon>
        <taxon>Epsilonproteobacteria</taxon>
        <taxon>Campylobacterales</taxon>
        <taxon>Sulfurimonadaceae</taxon>
        <taxon>Sulfurimonas</taxon>
    </lineage>
</organism>
<keyword evidence="1" id="KW-1133">Transmembrane helix</keyword>
<accession>A0A7M1B8Q8</accession>
<keyword evidence="1" id="KW-0472">Membrane</keyword>
<feature type="transmembrane region" description="Helical" evidence="1">
    <location>
        <begin position="42"/>
        <end position="63"/>
    </location>
</feature>
<dbReference type="KEGG" id="spal:FM071_02395"/>
<keyword evidence="3" id="KW-1185">Reference proteome</keyword>
<evidence type="ECO:0000313" key="3">
    <source>
        <dbReference type="Proteomes" id="UP000593580"/>
    </source>
</evidence>
<dbReference type="AlphaFoldDB" id="A0A7M1B8Q8"/>
<dbReference type="EMBL" id="CP041406">
    <property type="protein sequence ID" value="QOP45198.1"/>
    <property type="molecule type" value="Genomic_DNA"/>
</dbReference>
<reference evidence="2 3" key="1">
    <citation type="submission" date="2019-07" db="EMBL/GenBank/DDBJ databases">
        <title>Sulfurimonas paralvinellae sp. nov., a novel mesophilic, hydrogen- and sulfur-oxidizing chemolithoautotroph within the Epsilonproteo- bacteria isolated from a deep-sea hydrothermal vent polychaete nest, reclassification of Thiomicrospira denitrificans as Sulfurimonas denitrificans comb. nov. and emended description of the genus Sulfurimonas.</title>
        <authorList>
            <person name="Wang S."/>
            <person name="Jiang L."/>
            <person name="Shao Z."/>
        </authorList>
    </citation>
    <scope>NUCLEOTIDE SEQUENCE [LARGE SCALE GENOMIC DNA]</scope>
    <source>
        <strain evidence="2 3">GO25</strain>
    </source>
</reference>
<evidence type="ECO:0000313" key="2">
    <source>
        <dbReference type="EMBL" id="QOP45198.1"/>
    </source>
</evidence>
<evidence type="ECO:0000256" key="1">
    <source>
        <dbReference type="SAM" id="Phobius"/>
    </source>
</evidence>
<name>A0A7M1B8Q8_9BACT</name>
<dbReference type="PANTHER" id="PTHR36443:SF1">
    <property type="entry name" value="BSR5223 PROTEIN"/>
    <property type="match status" value="1"/>
</dbReference>
<dbReference type="Proteomes" id="UP000593580">
    <property type="component" value="Chromosome"/>
</dbReference>
<protein>
    <submittedName>
        <fullName evidence="2">DUF2905 domain-containing protein</fullName>
    </submittedName>
</protein>
<dbReference type="InterPro" id="IPR021320">
    <property type="entry name" value="DUF2905"/>
</dbReference>
<keyword evidence="1" id="KW-0812">Transmembrane</keyword>
<dbReference type="Pfam" id="PF11146">
    <property type="entry name" value="DUF2905"/>
    <property type="match status" value="1"/>
</dbReference>
<sequence length="68" mass="7797">MYKIFFTVGIIFIILGVLAYLLNGHLFRLPGDIVIERENFSFYFPITSMILISVVLSLLFALFSKFSS</sequence>